<feature type="domain" description="VapC9 PIN-like" evidence="1">
    <location>
        <begin position="17"/>
        <end position="126"/>
    </location>
</feature>
<name>A8A8H8_IGNH4</name>
<organism evidence="2 3">
    <name type="scientific">Ignicoccus hospitalis (strain KIN4/I / DSM 18386 / JCM 14125)</name>
    <dbReference type="NCBI Taxonomy" id="453591"/>
    <lineage>
        <taxon>Archaea</taxon>
        <taxon>Thermoproteota</taxon>
        <taxon>Thermoprotei</taxon>
        <taxon>Desulfurococcales</taxon>
        <taxon>Desulfurococcaceae</taxon>
        <taxon>Ignicoccus</taxon>
    </lineage>
</organism>
<dbReference type="Gene3D" id="3.40.50.1010">
    <property type="entry name" value="5'-nuclease"/>
    <property type="match status" value="1"/>
</dbReference>
<dbReference type="InterPro" id="IPR041120">
    <property type="entry name" value="PIN_9"/>
</dbReference>
<evidence type="ECO:0000313" key="3">
    <source>
        <dbReference type="Proteomes" id="UP000000262"/>
    </source>
</evidence>
<dbReference type="SUPFAM" id="SSF88723">
    <property type="entry name" value="PIN domain-like"/>
    <property type="match status" value="1"/>
</dbReference>
<dbReference type="eggNOG" id="arCOG04312">
    <property type="taxonomic scope" value="Archaea"/>
</dbReference>
<dbReference type="Proteomes" id="UP000000262">
    <property type="component" value="Chromosome"/>
</dbReference>
<dbReference type="OrthoDB" id="15280at2157"/>
<evidence type="ECO:0000259" key="1">
    <source>
        <dbReference type="Pfam" id="PF18477"/>
    </source>
</evidence>
<dbReference type="CDD" id="cd09879">
    <property type="entry name" value="PIN_VapC_AF0591-like"/>
    <property type="match status" value="1"/>
</dbReference>
<dbReference type="EMBL" id="CP000816">
    <property type="protein sequence ID" value="ABU81230.1"/>
    <property type="molecule type" value="Genomic_DNA"/>
</dbReference>
<accession>A8A8H8</accession>
<protein>
    <recommendedName>
        <fullName evidence="1">VapC9 PIN-like domain-containing protein</fullName>
    </recommendedName>
</protein>
<dbReference type="Pfam" id="PF18477">
    <property type="entry name" value="PIN_9"/>
    <property type="match status" value="1"/>
</dbReference>
<dbReference type="InterPro" id="IPR029060">
    <property type="entry name" value="PIN-like_dom_sf"/>
</dbReference>
<proteinExistence type="predicted"/>
<keyword evidence="3" id="KW-1185">Reference proteome</keyword>
<dbReference type="HOGENOM" id="CLU_107892_0_0_2"/>
<dbReference type="PhylomeDB" id="A8A8H8"/>
<sequence length="140" mass="16083">MRVLDERELERLKRRLVIADTSVLLLIAEGIDVIGQIEEMGGLCAVTPSVLRELERISEEQSKRGRAARLVLPIVLEQCPILNANLERRTDDDIVSIALRYGLAVATADKGLRRRLLRKVPTIYYREAQRRLYSEDFFAY</sequence>
<reference evidence="2 3" key="1">
    <citation type="journal article" date="2008" name="Genome Biol.">
        <title>A genomic analysis of the archaeal system Ignicoccus hospitalis-Nanoarchaeum equitans.</title>
        <authorList>
            <person name="Podar M."/>
            <person name="Anderson I."/>
            <person name="Makarova K.S."/>
            <person name="Elkins J.G."/>
            <person name="Ivanova N."/>
            <person name="Wall M.A."/>
            <person name="Lykidis A."/>
            <person name="Mavromatis K."/>
            <person name="Sun H."/>
            <person name="Hudson M.E."/>
            <person name="Chen W."/>
            <person name="Deciu C."/>
            <person name="Hutchison D."/>
            <person name="Eads J.R."/>
            <person name="Anderson A."/>
            <person name="Fernandes F."/>
            <person name="Szeto E."/>
            <person name="Lapidus A."/>
            <person name="Kyrpides N.C."/>
            <person name="Saier M.H.Jr."/>
            <person name="Richardson P.M."/>
            <person name="Rachel R."/>
            <person name="Huber H."/>
            <person name="Eisen J.A."/>
            <person name="Koonin E.V."/>
            <person name="Keller M."/>
            <person name="Stetter K.O."/>
        </authorList>
    </citation>
    <scope>NUCLEOTIDE SEQUENCE [LARGE SCALE GENOMIC DNA]</scope>
    <source>
        <strain evidence="3">KIN4/I / DSM 18386 / JCM 14125</strain>
    </source>
</reference>
<evidence type="ECO:0000313" key="2">
    <source>
        <dbReference type="EMBL" id="ABU81230.1"/>
    </source>
</evidence>
<dbReference type="KEGG" id="iho:Igni_0046"/>
<dbReference type="STRING" id="453591.Igni_0046"/>
<gene>
    <name evidence="2" type="ordered locus">Igni_0046</name>
</gene>
<dbReference type="GeneID" id="5561938"/>
<dbReference type="AlphaFoldDB" id="A8A8H8"/>
<dbReference type="RefSeq" id="WP_011998082.1">
    <property type="nucleotide sequence ID" value="NC_009776.1"/>
</dbReference>